<proteinExistence type="predicted"/>
<evidence type="ECO:0000256" key="1">
    <source>
        <dbReference type="SAM" id="SignalP"/>
    </source>
</evidence>
<keyword evidence="1" id="KW-0732">Signal</keyword>
<organism evidence="2 3">
    <name type="scientific">Luteolibacter arcticus</name>
    <dbReference type="NCBI Taxonomy" id="1581411"/>
    <lineage>
        <taxon>Bacteria</taxon>
        <taxon>Pseudomonadati</taxon>
        <taxon>Verrucomicrobiota</taxon>
        <taxon>Verrucomicrobiia</taxon>
        <taxon>Verrucomicrobiales</taxon>
        <taxon>Verrucomicrobiaceae</taxon>
        <taxon>Luteolibacter</taxon>
    </lineage>
</organism>
<evidence type="ECO:0000313" key="3">
    <source>
        <dbReference type="Proteomes" id="UP001320876"/>
    </source>
</evidence>
<dbReference type="RefSeq" id="WP_264490043.1">
    <property type="nucleotide sequence ID" value="NZ_JAPDDT010000019.1"/>
</dbReference>
<feature type="chain" id="PRO_5045721283" description="CBM-cenC domain-containing protein" evidence="1">
    <location>
        <begin position="20"/>
        <end position="151"/>
    </location>
</feature>
<feature type="signal peptide" evidence="1">
    <location>
        <begin position="1"/>
        <end position="19"/>
    </location>
</feature>
<dbReference type="InterPro" id="IPR013320">
    <property type="entry name" value="ConA-like_dom_sf"/>
</dbReference>
<dbReference type="Proteomes" id="UP001320876">
    <property type="component" value="Unassembled WGS sequence"/>
</dbReference>
<accession>A0ABT3GQY9</accession>
<comment type="caution">
    <text evidence="2">The sequence shown here is derived from an EMBL/GenBank/DDBJ whole genome shotgun (WGS) entry which is preliminary data.</text>
</comment>
<gene>
    <name evidence="2" type="ORF">OKA05_25470</name>
</gene>
<evidence type="ECO:0008006" key="4">
    <source>
        <dbReference type="Google" id="ProtNLM"/>
    </source>
</evidence>
<dbReference type="Gene3D" id="2.60.120.200">
    <property type="match status" value="1"/>
</dbReference>
<protein>
    <recommendedName>
        <fullName evidence="4">CBM-cenC domain-containing protein</fullName>
    </recommendedName>
</protein>
<sequence>MKLRHCILPWVLAAAGAHGAELAHYRFDNGFADASGNGRDGVLTDIATLGNTAIVTTDKVFGAGAIDFSDDRDFIAIPELNFPAGATYTIALWAKRDSGSRTYDVMAGNRFEVSFEWSPGMERTAFCDEFPSAWGRAHFRSGGFGRLPRAM</sequence>
<dbReference type="EMBL" id="JAPDDT010000019">
    <property type="protein sequence ID" value="MCW1925934.1"/>
    <property type="molecule type" value="Genomic_DNA"/>
</dbReference>
<name>A0ABT3GQY9_9BACT</name>
<dbReference type="SUPFAM" id="SSF49899">
    <property type="entry name" value="Concanavalin A-like lectins/glucanases"/>
    <property type="match status" value="1"/>
</dbReference>
<reference evidence="2 3" key="1">
    <citation type="submission" date="2022-10" db="EMBL/GenBank/DDBJ databases">
        <title>Luteolibacter arcticus strain CCTCC AB 2014275, whole genome shotgun sequencing project.</title>
        <authorList>
            <person name="Zhao G."/>
            <person name="Shen L."/>
        </authorList>
    </citation>
    <scope>NUCLEOTIDE SEQUENCE [LARGE SCALE GENOMIC DNA]</scope>
    <source>
        <strain evidence="2 3">CCTCC AB 2014275</strain>
    </source>
</reference>
<keyword evidence="3" id="KW-1185">Reference proteome</keyword>
<evidence type="ECO:0000313" key="2">
    <source>
        <dbReference type="EMBL" id="MCW1925934.1"/>
    </source>
</evidence>